<proteinExistence type="inferred from homology"/>
<dbReference type="Pfam" id="PF01565">
    <property type="entry name" value="FAD_binding_4"/>
    <property type="match status" value="1"/>
</dbReference>
<dbReference type="InterPro" id="IPR050416">
    <property type="entry name" value="FAD-linked_Oxidoreductase"/>
</dbReference>
<protein>
    <recommendedName>
        <fullName evidence="5">FAD-binding PCMH-type domain-containing protein</fullName>
    </recommendedName>
</protein>
<reference evidence="6 7" key="1">
    <citation type="journal article" date="2012" name="PLoS Pathog.">
        <title>Diverse lifestyles and strategies of plant pathogenesis encoded in the genomes of eighteen Dothideomycetes fungi.</title>
        <authorList>
            <person name="Ohm R.A."/>
            <person name="Feau N."/>
            <person name="Henrissat B."/>
            <person name="Schoch C.L."/>
            <person name="Horwitz B.A."/>
            <person name="Barry K.W."/>
            <person name="Condon B.J."/>
            <person name="Copeland A.C."/>
            <person name="Dhillon B."/>
            <person name="Glaser F."/>
            <person name="Hesse C.N."/>
            <person name="Kosti I."/>
            <person name="LaButti K."/>
            <person name="Lindquist E.A."/>
            <person name="Lucas S."/>
            <person name="Salamov A.A."/>
            <person name="Bradshaw R.E."/>
            <person name="Ciuffetti L."/>
            <person name="Hamelin R.C."/>
            <person name="Kema G.H.J."/>
            <person name="Lawrence C."/>
            <person name="Scott J.A."/>
            <person name="Spatafora J.W."/>
            <person name="Turgeon B.G."/>
            <person name="de Wit P.J.G.M."/>
            <person name="Zhong S."/>
            <person name="Goodwin S.B."/>
            <person name="Grigoriev I.V."/>
        </authorList>
    </citation>
    <scope>NUCLEOTIDE SEQUENCE [LARGE SCALE GENOMIC DNA]</scope>
    <source>
        <strain evidence="7">ND90Pr / ATCC 201652</strain>
    </source>
</reference>
<evidence type="ECO:0000256" key="4">
    <source>
        <dbReference type="ARBA" id="ARBA00023002"/>
    </source>
</evidence>
<keyword evidence="3" id="KW-0274">FAD</keyword>
<keyword evidence="7" id="KW-1185">Reference proteome</keyword>
<evidence type="ECO:0000256" key="2">
    <source>
        <dbReference type="ARBA" id="ARBA00022630"/>
    </source>
</evidence>
<dbReference type="GO" id="GO:0016491">
    <property type="term" value="F:oxidoreductase activity"/>
    <property type="evidence" value="ECO:0007669"/>
    <property type="project" value="UniProtKB-KW"/>
</dbReference>
<evidence type="ECO:0000313" key="6">
    <source>
        <dbReference type="EMBL" id="EMD69086.1"/>
    </source>
</evidence>
<dbReference type="InterPro" id="IPR016169">
    <property type="entry name" value="FAD-bd_PCMH_sub2"/>
</dbReference>
<evidence type="ECO:0000256" key="3">
    <source>
        <dbReference type="ARBA" id="ARBA00022827"/>
    </source>
</evidence>
<evidence type="ECO:0000313" key="7">
    <source>
        <dbReference type="Proteomes" id="UP000016934"/>
    </source>
</evidence>
<dbReference type="EMBL" id="KB445637">
    <property type="protein sequence ID" value="EMD69086.1"/>
    <property type="molecule type" value="Genomic_DNA"/>
</dbReference>
<name>M2TIQ9_COCSN</name>
<feature type="domain" description="FAD-binding PCMH-type" evidence="5">
    <location>
        <begin position="75"/>
        <end position="247"/>
    </location>
</feature>
<dbReference type="InterPro" id="IPR006094">
    <property type="entry name" value="Oxid_FAD_bind_N"/>
</dbReference>
<dbReference type="AlphaFoldDB" id="M2TIQ9"/>
<gene>
    <name evidence="6" type="ORF">COCSADRAFT_130438</name>
</gene>
<dbReference type="OrthoDB" id="2151789at2759"/>
<dbReference type="SUPFAM" id="SSF56176">
    <property type="entry name" value="FAD-binding/transporter-associated domain-like"/>
    <property type="match status" value="1"/>
</dbReference>
<comment type="similarity">
    <text evidence="1">Belongs to the oxygen-dependent FAD-linked oxidoreductase family.</text>
</comment>
<organism evidence="6 7">
    <name type="scientific">Cochliobolus sativus (strain ND90Pr / ATCC 201652)</name>
    <name type="common">Common root rot and spot blotch fungus</name>
    <name type="synonym">Bipolaris sorokiniana</name>
    <dbReference type="NCBI Taxonomy" id="665912"/>
    <lineage>
        <taxon>Eukaryota</taxon>
        <taxon>Fungi</taxon>
        <taxon>Dikarya</taxon>
        <taxon>Ascomycota</taxon>
        <taxon>Pezizomycotina</taxon>
        <taxon>Dothideomycetes</taxon>
        <taxon>Pleosporomycetidae</taxon>
        <taxon>Pleosporales</taxon>
        <taxon>Pleosporineae</taxon>
        <taxon>Pleosporaceae</taxon>
        <taxon>Bipolaris</taxon>
    </lineage>
</organism>
<keyword evidence="4" id="KW-0560">Oxidoreductase</keyword>
<accession>M2TIQ9</accession>
<sequence length="519" mass="56202">MKSVTPTLVALMGLYEEVGAAAARPLGLRKDVSATMGTDPSTCCATLKNANLTHIYMQDDQQYKDRTNSYWSVSAQLQPKCIVQPVSTAEVATAIKVLGADPGCTFATRSGGHTTWAGSNNINNGVTIDLGLMNQTTYDEVNSLAKIQPGIRWGGVYAALELHGVTVAGGRASTVGVAGFLTGGGNTFFTAQRGWGCDQVKNFEVVLSSGEVVNANATCNSDLFLALKGGSSNFGIVTRFDMETFKQGDLWGGTMSYSKNYTQAHIDAYTAWVDNVENYPEGSSIIFWSYLPTAKDVVILAAYEDTAGNVAPAGFDKFLAIPSQSSTMRLATHKSLTDELEQAAGYRDIWFTMNFKNDPTIFKHIVDGHEKFVNEWKATTSDPDFITQCMFQAIPTVFAKHSAERGGNVLGIEHIGTNTIMLLFNIAVKGAETEVAARALLRKYTEEFQAFAASQGGAVDWQYLNYADSYQNPLAGFGAHNVAKIRAAAKKYDPVGMFQTQSPGGFKISKVNEKPRREL</sequence>
<dbReference type="STRING" id="665912.M2TIQ9"/>
<dbReference type="PANTHER" id="PTHR42973:SF53">
    <property type="entry name" value="FAD-BINDING PCMH-TYPE DOMAIN-CONTAINING PROTEIN-RELATED"/>
    <property type="match status" value="1"/>
</dbReference>
<evidence type="ECO:0000259" key="5">
    <source>
        <dbReference type="PROSITE" id="PS51387"/>
    </source>
</evidence>
<dbReference type="Proteomes" id="UP000016934">
    <property type="component" value="Unassembled WGS sequence"/>
</dbReference>
<reference evidence="7" key="2">
    <citation type="journal article" date="2013" name="PLoS Genet.">
        <title>Comparative genome structure, secondary metabolite, and effector coding capacity across Cochliobolus pathogens.</title>
        <authorList>
            <person name="Condon B.J."/>
            <person name="Leng Y."/>
            <person name="Wu D."/>
            <person name="Bushley K.E."/>
            <person name="Ohm R.A."/>
            <person name="Otillar R."/>
            <person name="Martin J."/>
            <person name="Schackwitz W."/>
            <person name="Grimwood J."/>
            <person name="MohdZainudin N."/>
            <person name="Xue C."/>
            <person name="Wang R."/>
            <person name="Manning V.A."/>
            <person name="Dhillon B."/>
            <person name="Tu Z.J."/>
            <person name="Steffenson B.J."/>
            <person name="Salamov A."/>
            <person name="Sun H."/>
            <person name="Lowry S."/>
            <person name="LaButti K."/>
            <person name="Han J."/>
            <person name="Copeland A."/>
            <person name="Lindquist E."/>
            <person name="Barry K."/>
            <person name="Schmutz J."/>
            <person name="Baker S.E."/>
            <person name="Ciuffetti L.M."/>
            <person name="Grigoriev I.V."/>
            <person name="Zhong S."/>
            <person name="Turgeon B.G."/>
        </authorList>
    </citation>
    <scope>NUCLEOTIDE SEQUENCE [LARGE SCALE GENOMIC DNA]</scope>
    <source>
        <strain evidence="7">ND90Pr / ATCC 201652</strain>
    </source>
</reference>
<dbReference type="PANTHER" id="PTHR42973">
    <property type="entry name" value="BINDING OXIDOREDUCTASE, PUTATIVE (AFU_ORTHOLOGUE AFUA_1G17690)-RELATED"/>
    <property type="match status" value="1"/>
</dbReference>
<dbReference type="RefSeq" id="XP_007694521.1">
    <property type="nucleotide sequence ID" value="XM_007696331.1"/>
</dbReference>
<dbReference type="PROSITE" id="PS51387">
    <property type="entry name" value="FAD_PCMH"/>
    <property type="match status" value="1"/>
</dbReference>
<dbReference type="KEGG" id="bsc:COCSADRAFT_130438"/>
<dbReference type="InterPro" id="IPR036318">
    <property type="entry name" value="FAD-bd_PCMH-like_sf"/>
</dbReference>
<dbReference type="GO" id="GO:0071949">
    <property type="term" value="F:FAD binding"/>
    <property type="evidence" value="ECO:0007669"/>
    <property type="project" value="InterPro"/>
</dbReference>
<dbReference type="Gene3D" id="3.30.465.10">
    <property type="match status" value="1"/>
</dbReference>
<dbReference type="OMA" id="CILQPRT"/>
<dbReference type="HOGENOM" id="CLU_018354_1_1_1"/>
<dbReference type="eggNOG" id="KOG1231">
    <property type="taxonomic scope" value="Eukaryota"/>
</dbReference>
<evidence type="ECO:0000256" key="1">
    <source>
        <dbReference type="ARBA" id="ARBA00005466"/>
    </source>
</evidence>
<dbReference type="InterPro" id="IPR016166">
    <property type="entry name" value="FAD-bd_PCMH"/>
</dbReference>
<keyword evidence="2" id="KW-0285">Flavoprotein</keyword>
<dbReference type="GeneID" id="19130788"/>